<dbReference type="Pfam" id="PF00440">
    <property type="entry name" value="TetR_N"/>
    <property type="match status" value="1"/>
</dbReference>
<dbReference type="PRINTS" id="PR00455">
    <property type="entry name" value="HTHTETR"/>
</dbReference>
<dbReference type="EMBL" id="CP002657">
    <property type="protein sequence ID" value="AEB86641.1"/>
    <property type="molecule type" value="Genomic_DNA"/>
</dbReference>
<dbReference type="GO" id="GO:0003700">
    <property type="term" value="F:DNA-binding transcription factor activity"/>
    <property type="evidence" value="ECO:0007669"/>
    <property type="project" value="TreeGrafter"/>
</dbReference>
<evidence type="ECO:0000256" key="2">
    <source>
        <dbReference type="PROSITE-ProRule" id="PRU00335"/>
    </source>
</evidence>
<dbReference type="InterPro" id="IPR041586">
    <property type="entry name" value="PsrA_TetR_C"/>
</dbReference>
<dbReference type="eggNOG" id="COG1309">
    <property type="taxonomic scope" value="Bacteria"/>
</dbReference>
<dbReference type="OrthoDB" id="2356263at2"/>
<dbReference type="AlphaFoldDB" id="F4G7P4"/>
<dbReference type="HOGENOM" id="CLU_069356_19_1_4"/>
<dbReference type="InterPro" id="IPR009057">
    <property type="entry name" value="Homeodomain-like_sf"/>
</dbReference>
<proteinExistence type="predicted"/>
<dbReference type="KEGG" id="adk:Alide2_4331"/>
<dbReference type="InterPro" id="IPR036271">
    <property type="entry name" value="Tet_transcr_reg_TetR-rel_C_sf"/>
</dbReference>
<sequence>MKDANILADDEEQTSTRASRPGVERARGRKAGEATRERMLDAAEALFAKDGYHGTSMREVADRSNARIALVTYHFGTKDTLFDKVVERRASYMALQRIRALDKARNRAGSDPIPVKDLVEGYVLPFVERSTNGGQGWKNYSLLVARLANSPDGAKVISDHYDAVARQYLAEFRRSLPQAEEETVYQAFSFMVGAMVGLVAEPGRVENLSSRRFVTSDLLRAYANLLPFLVGGFDSLPRHS</sequence>
<feature type="compositionally biased region" description="Basic and acidic residues" evidence="3">
    <location>
        <begin position="22"/>
        <end position="35"/>
    </location>
</feature>
<organism evidence="5 6">
    <name type="scientific">Alicycliphilus denitrificans (strain DSM 14773 / CIP 107495 / K601)</name>
    <dbReference type="NCBI Taxonomy" id="596154"/>
    <lineage>
        <taxon>Bacteria</taxon>
        <taxon>Pseudomonadati</taxon>
        <taxon>Pseudomonadota</taxon>
        <taxon>Betaproteobacteria</taxon>
        <taxon>Burkholderiales</taxon>
        <taxon>Comamonadaceae</taxon>
        <taxon>Alicycliphilus</taxon>
    </lineage>
</organism>
<evidence type="ECO:0000256" key="1">
    <source>
        <dbReference type="ARBA" id="ARBA00023125"/>
    </source>
</evidence>
<dbReference type="InterPro" id="IPR001647">
    <property type="entry name" value="HTH_TetR"/>
</dbReference>
<dbReference type="Pfam" id="PF17939">
    <property type="entry name" value="TetR_C_30"/>
    <property type="match status" value="1"/>
</dbReference>
<dbReference type="RefSeq" id="WP_013723120.1">
    <property type="nucleotide sequence ID" value="NC_015422.1"/>
</dbReference>
<reference evidence="5 6" key="1">
    <citation type="journal article" date="2011" name="J. Bacteriol.">
        <title>Genome Sequences of Alicycliphilus denitrificans Strains BC and K601T.</title>
        <authorList>
            <person name="Oosterkamp M.J."/>
            <person name="Veuskens T."/>
            <person name="Plugge C.M."/>
            <person name="Langenhoff A.A."/>
            <person name="Gerritse J."/>
            <person name="van Berkel W.J."/>
            <person name="Pieper D.H."/>
            <person name="Junca H."/>
            <person name="Goodwin L.A."/>
            <person name="Daligault H.E."/>
            <person name="Bruce D.C."/>
            <person name="Detter J.C."/>
            <person name="Tapia R."/>
            <person name="Han C.S."/>
            <person name="Land M.L."/>
            <person name="Hauser L.J."/>
            <person name="Smidt H."/>
            <person name="Stams A.J."/>
        </authorList>
    </citation>
    <scope>NUCLEOTIDE SEQUENCE [LARGE SCALE GENOMIC DNA]</scope>
    <source>
        <strain evidence="6">DSM 14773 / CIP 107495 / K601</strain>
    </source>
</reference>
<keyword evidence="6" id="KW-1185">Reference proteome</keyword>
<dbReference type="SUPFAM" id="SSF48498">
    <property type="entry name" value="Tetracyclin repressor-like, C-terminal domain"/>
    <property type="match status" value="1"/>
</dbReference>
<reference evidence="5 6" key="2">
    <citation type="submission" date="2011-04" db="EMBL/GenBank/DDBJ databases">
        <title>Complete sequence of chromosome of Alicycliphilus denitrificans K601.</title>
        <authorList>
            <consortium name="US DOE Joint Genome Institute"/>
            <person name="Lucas S."/>
            <person name="Han J."/>
            <person name="Lapidus A."/>
            <person name="Cheng J.-F."/>
            <person name="Goodwin L."/>
            <person name="Pitluck S."/>
            <person name="Peters L."/>
            <person name="Zeytun A."/>
            <person name="Detter J.C."/>
            <person name="Han C."/>
            <person name="Tapia R."/>
            <person name="Land M."/>
            <person name="Hauser L."/>
            <person name="Kyrpides N."/>
            <person name="Ivanova N."/>
            <person name="Mikhailova N."/>
            <person name="Pagani I."/>
            <person name="Oosterkamp M."/>
            <person name="Pieper D."/>
            <person name="van Berkel W."/>
            <person name="Langenhoff A."/>
            <person name="Smidt H."/>
            <person name="Stams A."/>
            <person name="Woyke T."/>
        </authorList>
    </citation>
    <scope>NUCLEOTIDE SEQUENCE [LARGE SCALE GENOMIC DNA]</scope>
    <source>
        <strain evidence="6">DSM 14773 / CIP 107495 / K601</strain>
    </source>
</reference>
<evidence type="ECO:0000313" key="6">
    <source>
        <dbReference type="Proteomes" id="UP000007938"/>
    </source>
</evidence>
<dbReference type="PROSITE" id="PS50977">
    <property type="entry name" value="HTH_TETR_2"/>
    <property type="match status" value="1"/>
</dbReference>
<gene>
    <name evidence="5" type="ordered locus">Alide2_4331</name>
</gene>
<feature type="DNA-binding region" description="H-T-H motif" evidence="2">
    <location>
        <begin position="56"/>
        <end position="75"/>
    </location>
</feature>
<evidence type="ECO:0000313" key="5">
    <source>
        <dbReference type="EMBL" id="AEB86641.1"/>
    </source>
</evidence>
<feature type="domain" description="HTH tetR-type" evidence="4">
    <location>
        <begin position="33"/>
        <end position="93"/>
    </location>
</feature>
<dbReference type="PANTHER" id="PTHR30055:SF235">
    <property type="entry name" value="TRANSCRIPTIONAL REGULATORY PROTEIN"/>
    <property type="match status" value="1"/>
</dbReference>
<dbReference type="PANTHER" id="PTHR30055">
    <property type="entry name" value="HTH-TYPE TRANSCRIPTIONAL REGULATOR RUTR"/>
    <property type="match status" value="1"/>
</dbReference>
<protein>
    <submittedName>
        <fullName evidence="5">Regulatory protein TetR</fullName>
    </submittedName>
</protein>
<dbReference type="Proteomes" id="UP000007938">
    <property type="component" value="Chromosome"/>
</dbReference>
<keyword evidence="1 2" id="KW-0238">DNA-binding</keyword>
<accession>F4G7P4</accession>
<feature type="region of interest" description="Disordered" evidence="3">
    <location>
        <begin position="1"/>
        <end position="35"/>
    </location>
</feature>
<dbReference type="Gene3D" id="1.10.357.10">
    <property type="entry name" value="Tetracycline Repressor, domain 2"/>
    <property type="match status" value="1"/>
</dbReference>
<dbReference type="InterPro" id="IPR050109">
    <property type="entry name" value="HTH-type_TetR-like_transc_reg"/>
</dbReference>
<dbReference type="GO" id="GO:0000976">
    <property type="term" value="F:transcription cis-regulatory region binding"/>
    <property type="evidence" value="ECO:0007669"/>
    <property type="project" value="TreeGrafter"/>
</dbReference>
<evidence type="ECO:0000259" key="4">
    <source>
        <dbReference type="PROSITE" id="PS50977"/>
    </source>
</evidence>
<evidence type="ECO:0000256" key="3">
    <source>
        <dbReference type="SAM" id="MobiDB-lite"/>
    </source>
</evidence>
<name>F4G7P4_ALIDK</name>
<dbReference type="SUPFAM" id="SSF46689">
    <property type="entry name" value="Homeodomain-like"/>
    <property type="match status" value="1"/>
</dbReference>